<evidence type="ECO:0000313" key="3">
    <source>
        <dbReference type="EMBL" id="QUH31441.1"/>
    </source>
</evidence>
<evidence type="ECO:0000256" key="1">
    <source>
        <dbReference type="SAM" id="Coils"/>
    </source>
</evidence>
<protein>
    <recommendedName>
        <fullName evidence="5">Flagellar motility protein MotE, a chaperone for MotC folding</fullName>
    </recommendedName>
</protein>
<dbReference type="SUPFAM" id="SSF158791">
    <property type="entry name" value="MgtE N-terminal domain-like"/>
    <property type="match status" value="1"/>
</dbReference>
<keyword evidence="4" id="KW-1185">Reference proteome</keyword>
<evidence type="ECO:0000256" key="2">
    <source>
        <dbReference type="SAM" id="Phobius"/>
    </source>
</evidence>
<name>A0A8J8MEF9_9FIRM</name>
<dbReference type="EMBL" id="CP058561">
    <property type="protein sequence ID" value="QUH31441.1"/>
    <property type="molecule type" value="Genomic_DNA"/>
</dbReference>
<reference evidence="3 4" key="1">
    <citation type="submission" date="2020-07" db="EMBL/GenBank/DDBJ databases">
        <title>Vallitalea guaymasensis genome.</title>
        <authorList>
            <person name="Postec A."/>
        </authorList>
    </citation>
    <scope>NUCLEOTIDE SEQUENCE [LARGE SCALE GENOMIC DNA]</scope>
    <source>
        <strain evidence="3 4">Ra1766G1</strain>
    </source>
</reference>
<proteinExistence type="predicted"/>
<sequence>MENESIEFNESKSGFGKIIAVLIILIIIIGGICAVIKLDIGNIGSKYAYPVLKNIPVVNNILPNVAEETLSEDMTADDNYAFENVDEAVERLKVTETLLKDKEIEVEKLSEELKLLQDENARLKVFEENQAAFDEKKKEFDELVVFGEGVPDISNFISFYEEMKPENAAKIYAEAIQIEKYDKEILDIASSYGQMKAANAAAILAKMTTTSSKMKMVVQILNNIDSEQRGAILGAMDTKTAAKITEYMFPKK</sequence>
<evidence type="ECO:0000313" key="4">
    <source>
        <dbReference type="Proteomes" id="UP000677305"/>
    </source>
</evidence>
<keyword evidence="2" id="KW-0472">Membrane</keyword>
<dbReference type="KEGG" id="vgu:HYG85_21950"/>
<feature type="coiled-coil region" evidence="1">
    <location>
        <begin position="85"/>
        <end position="129"/>
    </location>
</feature>
<dbReference type="Proteomes" id="UP000677305">
    <property type="component" value="Chromosome"/>
</dbReference>
<evidence type="ECO:0008006" key="5">
    <source>
        <dbReference type="Google" id="ProtNLM"/>
    </source>
</evidence>
<feature type="transmembrane region" description="Helical" evidence="2">
    <location>
        <begin position="15"/>
        <end position="36"/>
    </location>
</feature>
<organism evidence="3 4">
    <name type="scientific">Vallitalea guaymasensis</name>
    <dbReference type="NCBI Taxonomy" id="1185412"/>
    <lineage>
        <taxon>Bacteria</taxon>
        <taxon>Bacillati</taxon>
        <taxon>Bacillota</taxon>
        <taxon>Clostridia</taxon>
        <taxon>Lachnospirales</taxon>
        <taxon>Vallitaleaceae</taxon>
        <taxon>Vallitalea</taxon>
    </lineage>
</organism>
<dbReference type="AlphaFoldDB" id="A0A8J8MEF9"/>
<gene>
    <name evidence="3" type="ORF">HYG85_21950</name>
</gene>
<keyword evidence="2" id="KW-0812">Transmembrane</keyword>
<accession>A0A8J8MEF9</accession>
<keyword evidence="2" id="KW-1133">Transmembrane helix</keyword>
<dbReference type="RefSeq" id="WP_212691465.1">
    <property type="nucleotide sequence ID" value="NZ_CP058561.1"/>
</dbReference>
<keyword evidence="1" id="KW-0175">Coiled coil</keyword>